<dbReference type="Proteomes" id="UP000571857">
    <property type="component" value="Unassembled WGS sequence"/>
</dbReference>
<evidence type="ECO:0008006" key="4">
    <source>
        <dbReference type="Google" id="ProtNLM"/>
    </source>
</evidence>
<feature type="region of interest" description="Disordered" evidence="1">
    <location>
        <begin position="33"/>
        <end position="57"/>
    </location>
</feature>
<proteinExistence type="predicted"/>
<dbReference type="RefSeq" id="WP_176333682.1">
    <property type="nucleotide sequence ID" value="NZ_CAJSZC010000008.1"/>
</dbReference>
<dbReference type="EMBL" id="JABXJK010000048">
    <property type="protein sequence ID" value="MBA0972757.1"/>
    <property type="molecule type" value="Genomic_DNA"/>
</dbReference>
<reference evidence="2 3" key="1">
    <citation type="submission" date="2020-06" db="EMBL/GenBank/DDBJ databases">
        <title>Crossreactivity between MHC class I-restricted antigens from cancer cells and an enterococcal bacteriophage.</title>
        <authorList>
            <person name="Fluckiger A."/>
            <person name="Daillere R."/>
            <person name="Sassi M."/>
            <person name="Cattoir V."/>
            <person name="Kroemer G."/>
            <person name="Zitvogel L."/>
        </authorList>
    </citation>
    <scope>NUCLEOTIDE SEQUENCE [LARGE SCALE GENOMIC DNA]</scope>
    <source>
        <strain evidence="2 3">EG4</strain>
    </source>
</reference>
<name>A0ABD4HMX2_ENTGA</name>
<evidence type="ECO:0000256" key="1">
    <source>
        <dbReference type="SAM" id="MobiDB-lite"/>
    </source>
</evidence>
<evidence type="ECO:0000313" key="2">
    <source>
        <dbReference type="EMBL" id="MBA0972757.1"/>
    </source>
</evidence>
<comment type="caution">
    <text evidence="2">The sequence shown here is derived from an EMBL/GenBank/DDBJ whole genome shotgun (WGS) entry which is preliminary data.</text>
</comment>
<organism evidence="2 3">
    <name type="scientific">Enterococcus gallinarum</name>
    <dbReference type="NCBI Taxonomy" id="1353"/>
    <lineage>
        <taxon>Bacteria</taxon>
        <taxon>Bacillati</taxon>
        <taxon>Bacillota</taxon>
        <taxon>Bacilli</taxon>
        <taxon>Lactobacillales</taxon>
        <taxon>Enterococcaceae</taxon>
        <taxon>Enterococcus</taxon>
    </lineage>
</organism>
<protein>
    <recommendedName>
        <fullName evidence="4">Replication-associated protein RepC</fullName>
    </recommendedName>
</protein>
<evidence type="ECO:0000313" key="3">
    <source>
        <dbReference type="Proteomes" id="UP000571857"/>
    </source>
</evidence>
<accession>A0ABD4HMX2</accession>
<sequence>MSKKGLIRPSVNTDPIEPAAPVTLDKAEIATVSNEEIAETESKKPRTSKKFKNQGSQIKMSDGLKEEFNALKTIRKIKFDYDMLGILIDYYVKDLSPSEKRKFKTLTED</sequence>
<dbReference type="AlphaFoldDB" id="A0ABD4HMX2"/>
<gene>
    <name evidence="2" type="ORF">HWH42_09205</name>
</gene>